<dbReference type="InterPro" id="IPR031755">
    <property type="entry name" value="Inhibitor_I66"/>
</dbReference>
<dbReference type="Gene3D" id="2.80.10.50">
    <property type="match status" value="1"/>
</dbReference>
<evidence type="ECO:0000313" key="1">
    <source>
        <dbReference type="EMBL" id="KAF9443721.1"/>
    </source>
</evidence>
<reference evidence="1" key="1">
    <citation type="submission" date="2020-11" db="EMBL/GenBank/DDBJ databases">
        <authorList>
            <consortium name="DOE Joint Genome Institute"/>
            <person name="Ahrendt S."/>
            <person name="Riley R."/>
            <person name="Andreopoulos W."/>
            <person name="Labutti K."/>
            <person name="Pangilinan J."/>
            <person name="Ruiz-Duenas F.J."/>
            <person name="Barrasa J.M."/>
            <person name="Sanchez-Garcia M."/>
            <person name="Camarero S."/>
            <person name="Miyauchi S."/>
            <person name="Serrano A."/>
            <person name="Linde D."/>
            <person name="Babiker R."/>
            <person name="Drula E."/>
            <person name="Ayuso-Fernandez I."/>
            <person name="Pacheco R."/>
            <person name="Padilla G."/>
            <person name="Ferreira P."/>
            <person name="Barriuso J."/>
            <person name="Kellner H."/>
            <person name="Castanera R."/>
            <person name="Alfaro M."/>
            <person name="Ramirez L."/>
            <person name="Pisabarro A.G."/>
            <person name="Kuo A."/>
            <person name="Tritt A."/>
            <person name="Lipzen A."/>
            <person name="He G."/>
            <person name="Yan M."/>
            <person name="Ng V."/>
            <person name="Cullen D."/>
            <person name="Martin F."/>
            <person name="Rosso M.-N."/>
            <person name="Henrissat B."/>
            <person name="Hibbett D."/>
            <person name="Martinez A.T."/>
            <person name="Grigoriev I.V."/>
        </authorList>
    </citation>
    <scope>NUCLEOTIDE SEQUENCE</scope>
    <source>
        <strain evidence="1">MF-IS2</strain>
    </source>
</reference>
<dbReference type="Pfam" id="PF16850">
    <property type="entry name" value="Inhibitor_I66"/>
    <property type="match status" value="1"/>
</dbReference>
<dbReference type="AlphaFoldDB" id="A0A9P6BX73"/>
<name>A0A9P6BX73_9AGAR</name>
<keyword evidence="2" id="KW-1185">Reference proteome</keyword>
<comment type="caution">
    <text evidence="1">The sequence shown here is derived from an EMBL/GenBank/DDBJ whole genome shotgun (WGS) entry which is preliminary data.</text>
</comment>
<sequence length="151" mass="16915">MALPQGRCIIQTIDPTIPPKEADIGCLTSEEHIKIGAKRVYYGIDVNTLWELEPVNSTGFNVVKMFNAGGSAKDNEDLLFVYYIGPHDAQEWILRPQPDAGKDIFEIEAPGADGIMRKWAVSSESKQIQVLPLPLAEQMHFCTQFRIIPFL</sequence>
<dbReference type="OrthoDB" id="10635988at2759"/>
<proteinExistence type="predicted"/>
<accession>A0A9P6BX73</accession>
<feature type="non-terminal residue" evidence="1">
    <location>
        <position position="151"/>
    </location>
</feature>
<gene>
    <name evidence="1" type="ORF">P691DRAFT_808444</name>
</gene>
<organism evidence="1 2">
    <name type="scientific">Macrolepiota fuliginosa MF-IS2</name>
    <dbReference type="NCBI Taxonomy" id="1400762"/>
    <lineage>
        <taxon>Eukaryota</taxon>
        <taxon>Fungi</taxon>
        <taxon>Dikarya</taxon>
        <taxon>Basidiomycota</taxon>
        <taxon>Agaricomycotina</taxon>
        <taxon>Agaricomycetes</taxon>
        <taxon>Agaricomycetidae</taxon>
        <taxon>Agaricales</taxon>
        <taxon>Agaricineae</taxon>
        <taxon>Agaricaceae</taxon>
        <taxon>Macrolepiota</taxon>
    </lineage>
</organism>
<evidence type="ECO:0000313" key="2">
    <source>
        <dbReference type="Proteomes" id="UP000807342"/>
    </source>
</evidence>
<protein>
    <submittedName>
        <fullName evidence="1">Uncharacterized protein</fullName>
    </submittedName>
</protein>
<dbReference type="Proteomes" id="UP000807342">
    <property type="component" value="Unassembled WGS sequence"/>
</dbReference>
<dbReference type="EMBL" id="MU151441">
    <property type="protein sequence ID" value="KAF9443721.1"/>
    <property type="molecule type" value="Genomic_DNA"/>
</dbReference>